<dbReference type="EMBL" id="JAPFFF010000010">
    <property type="protein sequence ID" value="KAK8881471.1"/>
    <property type="molecule type" value="Genomic_DNA"/>
</dbReference>
<dbReference type="PANTHER" id="PTHR43401">
    <property type="entry name" value="L-THREONINE 3-DEHYDROGENASE"/>
    <property type="match status" value="1"/>
</dbReference>
<reference evidence="7 8" key="1">
    <citation type="submission" date="2024-04" db="EMBL/GenBank/DDBJ databases">
        <title>Tritrichomonas musculus Genome.</title>
        <authorList>
            <person name="Alves-Ferreira E."/>
            <person name="Grigg M."/>
            <person name="Lorenzi H."/>
            <person name="Galac M."/>
        </authorList>
    </citation>
    <scope>NUCLEOTIDE SEQUENCE [LARGE SCALE GENOMIC DNA]</scope>
    <source>
        <strain evidence="7 8">EAF2021</strain>
    </source>
</reference>
<keyword evidence="3" id="KW-0560">Oxidoreductase</keyword>
<dbReference type="InterPro" id="IPR011032">
    <property type="entry name" value="GroES-like_sf"/>
</dbReference>
<evidence type="ECO:0000256" key="3">
    <source>
        <dbReference type="ARBA" id="ARBA00023002"/>
    </source>
</evidence>
<dbReference type="Proteomes" id="UP001470230">
    <property type="component" value="Unassembled WGS sequence"/>
</dbReference>
<dbReference type="PROSITE" id="PS00059">
    <property type="entry name" value="ADH_ZINC"/>
    <property type="match status" value="1"/>
</dbReference>
<evidence type="ECO:0000256" key="2">
    <source>
        <dbReference type="ARBA" id="ARBA00022833"/>
    </source>
</evidence>
<evidence type="ECO:0008006" key="9">
    <source>
        <dbReference type="Google" id="ProtNLM"/>
    </source>
</evidence>
<comment type="cofactor">
    <cofactor evidence="4">
        <name>Zn(2+)</name>
        <dbReference type="ChEBI" id="CHEBI:29105"/>
    </cofactor>
</comment>
<dbReference type="Pfam" id="PF00107">
    <property type="entry name" value="ADH_zinc_N"/>
    <property type="match status" value="1"/>
</dbReference>
<proteinExistence type="inferred from homology"/>
<dbReference type="InterPro" id="IPR036291">
    <property type="entry name" value="NAD(P)-bd_dom_sf"/>
</dbReference>
<dbReference type="InterPro" id="IPR050129">
    <property type="entry name" value="Zn_alcohol_dh"/>
</dbReference>
<feature type="domain" description="Alcohol dehydrogenase-like C-terminal" evidence="5">
    <location>
        <begin position="171"/>
        <end position="295"/>
    </location>
</feature>
<protein>
    <recommendedName>
        <fullName evidence="9">Galactitol-1-phosphate 5-dehydrogenase</fullName>
    </recommendedName>
</protein>
<dbReference type="CDD" id="cd08236">
    <property type="entry name" value="sugar_DH"/>
    <property type="match status" value="1"/>
</dbReference>
<evidence type="ECO:0000256" key="1">
    <source>
        <dbReference type="ARBA" id="ARBA00022723"/>
    </source>
</evidence>
<dbReference type="InterPro" id="IPR013149">
    <property type="entry name" value="ADH-like_C"/>
</dbReference>
<feature type="domain" description="Alcohol dehydrogenase-like N-terminal" evidence="6">
    <location>
        <begin position="24"/>
        <end position="130"/>
    </location>
</feature>
<keyword evidence="8" id="KW-1185">Reference proteome</keyword>
<keyword evidence="1 4" id="KW-0479">Metal-binding</keyword>
<dbReference type="SUPFAM" id="SSF50129">
    <property type="entry name" value="GroES-like"/>
    <property type="match status" value="1"/>
</dbReference>
<keyword evidence="2 4" id="KW-0862">Zinc</keyword>
<dbReference type="Gene3D" id="3.40.50.720">
    <property type="entry name" value="NAD(P)-binding Rossmann-like Domain"/>
    <property type="match status" value="1"/>
</dbReference>
<comment type="caution">
    <text evidence="7">The sequence shown here is derived from an EMBL/GenBank/DDBJ whole genome shotgun (WGS) entry which is preliminary data.</text>
</comment>
<dbReference type="Pfam" id="PF08240">
    <property type="entry name" value="ADH_N"/>
    <property type="match status" value="1"/>
</dbReference>
<evidence type="ECO:0000259" key="6">
    <source>
        <dbReference type="Pfam" id="PF08240"/>
    </source>
</evidence>
<organism evidence="7 8">
    <name type="scientific">Tritrichomonas musculus</name>
    <dbReference type="NCBI Taxonomy" id="1915356"/>
    <lineage>
        <taxon>Eukaryota</taxon>
        <taxon>Metamonada</taxon>
        <taxon>Parabasalia</taxon>
        <taxon>Tritrichomonadida</taxon>
        <taxon>Tritrichomonadidae</taxon>
        <taxon>Tritrichomonas</taxon>
    </lineage>
</organism>
<dbReference type="PANTHER" id="PTHR43401:SF2">
    <property type="entry name" value="L-THREONINE 3-DEHYDROGENASE"/>
    <property type="match status" value="1"/>
</dbReference>
<dbReference type="InterPro" id="IPR013154">
    <property type="entry name" value="ADH-like_N"/>
</dbReference>
<accession>A0ABR2JRG1</accession>
<dbReference type="SUPFAM" id="SSF51735">
    <property type="entry name" value="NAD(P)-binding Rossmann-fold domains"/>
    <property type="match status" value="1"/>
</dbReference>
<dbReference type="InterPro" id="IPR002328">
    <property type="entry name" value="ADH_Zn_CS"/>
</dbReference>
<evidence type="ECO:0000313" key="8">
    <source>
        <dbReference type="Proteomes" id="UP001470230"/>
    </source>
</evidence>
<evidence type="ECO:0000313" key="7">
    <source>
        <dbReference type="EMBL" id="KAK8881471.1"/>
    </source>
</evidence>
<sequence length="348" mass="38863">MKALRIYENAVIKVEEVEIPIIKDNMVKVRVKSCGICGSDIPRVLDNKAHYYPIILGHEFSGIIAELGANVNDLNVGDHVVGAPLLPCHECVDCKNGDYSLCKNYNFIGSRTNGAMAEYVILPKENVKKIDSSLDFHTAALVEPLTVVLHGFKQNSHLPNKNVAVLGMGTIGLLSVQYAKFLGAKKIAAFVRNEKYNHILNKIGNIAIIDTSKENWQDEVKSITDGRNFDFVYETAGSTETMKQSFLIAGNKAHVCLIGTPKKEMTFSVDLWEKLNRKEFFLTGSWMSYSQNFPGIEWDDAIRAYEQGSVKVYPEMIHKIVPLNESASIFDDYKIPGKVKGRTIIDID</sequence>
<comment type="similarity">
    <text evidence="4">Belongs to the zinc-containing alcohol dehydrogenase family.</text>
</comment>
<evidence type="ECO:0000259" key="5">
    <source>
        <dbReference type="Pfam" id="PF00107"/>
    </source>
</evidence>
<dbReference type="Gene3D" id="3.90.180.10">
    <property type="entry name" value="Medium-chain alcohol dehydrogenases, catalytic domain"/>
    <property type="match status" value="1"/>
</dbReference>
<evidence type="ECO:0000256" key="4">
    <source>
        <dbReference type="RuleBase" id="RU361277"/>
    </source>
</evidence>
<name>A0ABR2JRG1_9EUKA</name>
<gene>
    <name evidence="7" type="ORF">M9Y10_004207</name>
</gene>